<dbReference type="AlphaFoldDB" id="A0AAV5WXU6"/>
<keyword evidence="1" id="KW-1133">Transmembrane helix</keyword>
<dbReference type="EMBL" id="BTSY01000074">
    <property type="protein sequence ID" value="GMT37231.1"/>
    <property type="molecule type" value="Genomic_DNA"/>
</dbReference>
<gene>
    <name evidence="2" type="ORF">PFISCL1PPCAC_28528</name>
</gene>
<comment type="caution">
    <text evidence="2">The sequence shown here is derived from an EMBL/GenBank/DDBJ whole genome shotgun (WGS) entry which is preliminary data.</text>
</comment>
<keyword evidence="3" id="KW-1185">Reference proteome</keyword>
<proteinExistence type="predicted"/>
<feature type="non-terminal residue" evidence="2">
    <location>
        <position position="150"/>
    </location>
</feature>
<reference evidence="2" key="1">
    <citation type="submission" date="2023-10" db="EMBL/GenBank/DDBJ databases">
        <title>Genome assembly of Pristionchus species.</title>
        <authorList>
            <person name="Yoshida K."/>
            <person name="Sommer R.J."/>
        </authorList>
    </citation>
    <scope>NUCLEOTIDE SEQUENCE</scope>
    <source>
        <strain evidence="2">RS5133</strain>
    </source>
</reference>
<organism evidence="2 3">
    <name type="scientific">Pristionchus fissidentatus</name>
    <dbReference type="NCBI Taxonomy" id="1538716"/>
    <lineage>
        <taxon>Eukaryota</taxon>
        <taxon>Metazoa</taxon>
        <taxon>Ecdysozoa</taxon>
        <taxon>Nematoda</taxon>
        <taxon>Chromadorea</taxon>
        <taxon>Rhabditida</taxon>
        <taxon>Rhabditina</taxon>
        <taxon>Diplogasteromorpha</taxon>
        <taxon>Diplogasteroidea</taxon>
        <taxon>Neodiplogasteridae</taxon>
        <taxon>Pristionchus</taxon>
    </lineage>
</organism>
<protein>
    <recommendedName>
        <fullName evidence="4">G protein-coupled receptor</fullName>
    </recommendedName>
</protein>
<evidence type="ECO:0000256" key="1">
    <source>
        <dbReference type="SAM" id="Phobius"/>
    </source>
</evidence>
<evidence type="ECO:0000313" key="2">
    <source>
        <dbReference type="EMBL" id="GMT37231.1"/>
    </source>
</evidence>
<dbReference type="Proteomes" id="UP001432322">
    <property type="component" value="Unassembled WGS sequence"/>
</dbReference>
<keyword evidence="1" id="KW-0812">Transmembrane</keyword>
<feature type="transmembrane region" description="Helical" evidence="1">
    <location>
        <begin position="20"/>
        <end position="43"/>
    </location>
</feature>
<keyword evidence="1" id="KW-0472">Membrane</keyword>
<evidence type="ECO:0000313" key="3">
    <source>
        <dbReference type="Proteomes" id="UP001432322"/>
    </source>
</evidence>
<accession>A0AAV5WXU6</accession>
<evidence type="ECO:0008006" key="4">
    <source>
        <dbReference type="Google" id="ProtNLM"/>
    </source>
</evidence>
<name>A0AAV5WXU6_9BILA</name>
<feature type="non-terminal residue" evidence="2">
    <location>
        <position position="1"/>
    </location>
</feature>
<sequence>VHIGKTQTSSRGNVIDFFRYVVFLCFIDFLYLFLSYLIAYALITAVTASCEAVVVTKKVKKRISIDRNNKAVFFRQEMGDSILLASQSTLFTISLRNNDCSLFLSRERKSLMIEEAHERSISGVEMNLTRDSDIEILSSLLIPIRSPSSL</sequence>